<reference evidence="4 5" key="1">
    <citation type="submission" date="2024-03" db="EMBL/GenBank/DDBJ databases">
        <title>Human intestinal bacterial collection.</title>
        <authorList>
            <person name="Pauvert C."/>
            <person name="Hitch T.C.A."/>
            <person name="Clavel T."/>
        </authorList>
    </citation>
    <scope>NUCLEOTIDE SEQUENCE [LARGE SCALE GENOMIC DNA]</scope>
    <source>
        <strain evidence="4 5">CLA-AP-H29</strain>
    </source>
</reference>
<dbReference type="EMBL" id="JBBMFK010000006">
    <property type="protein sequence ID" value="MEQ2442868.1"/>
    <property type="molecule type" value="Genomic_DNA"/>
</dbReference>
<evidence type="ECO:0000313" key="4">
    <source>
        <dbReference type="EMBL" id="MEQ2442868.1"/>
    </source>
</evidence>
<keyword evidence="3" id="KW-0472">Membrane</keyword>
<dbReference type="Proteomes" id="UP001464378">
    <property type="component" value="Unassembled WGS sequence"/>
</dbReference>
<keyword evidence="1" id="KW-0175">Coiled coil</keyword>
<name>A0ABV1E6E2_9FIRM</name>
<keyword evidence="3" id="KW-1133">Transmembrane helix</keyword>
<feature type="transmembrane region" description="Helical" evidence="3">
    <location>
        <begin position="732"/>
        <end position="751"/>
    </location>
</feature>
<accession>A0ABV1E6E2</accession>
<protein>
    <submittedName>
        <fullName evidence="4">Uncharacterized protein</fullName>
    </submittedName>
</protein>
<evidence type="ECO:0000256" key="3">
    <source>
        <dbReference type="SAM" id="Phobius"/>
    </source>
</evidence>
<evidence type="ECO:0000256" key="1">
    <source>
        <dbReference type="SAM" id="Coils"/>
    </source>
</evidence>
<sequence length="799" mass="89577">MMNRENLAGEILKGHAGQYRTFSCPKSALTREEEEQCLSGTLPGDRSRGNQTLRCVPCGGRLLLVSAYSAAQTDSTVGAVYQHAVFFENFQQWFEESTAHELAFFRFAGESDFRSVADQRTELCSGWGRAGAGLGEERCQLSLSPGRQAELACCCLSRGMTNDFGSLVILVPGSQDYAAYCRTVVEDVLRCVPIGLWRYLSFATNPDEVGKRNFAVLFAPEGTMVRAGERSAIRLDDETWPVSHTLRPETAELIRREAEDPALLRTVAARLEREEELEQLTEERYVNFWRQYQLSGKPMDCTALRQYSSQLGQHLSRRERDRLEEELRSRLSAPGSLEQALGQDETLMAVITPEELDQALSVYGPVFRALDRGVDRIFSARLLDRILSSGRRTLEQLAEDGRRLDRCGSAGENGPLDREAVRQRREELDRETEAANRLRKEAFERAIPAAWDWDRLRELLDGLKPCREEVRHSCRSALARLAAEHLEEAGLSESRAREFYAQITGLLGGGPELAPLEAWYRTWQQHLEERRAVLEGMTSYRAYLALGRRDEACLDRLLDWFDNSGYRSAGVKDLLQAAELEWGEAWPRLLDRLEDLLRVLGQQHRLGVWLEPGKRWEDLYSELLACRIIGQKTGEGKICLWYQGAGEARPMKLSKVLETVEMLQPVVLDGKRDSGGWYNREALRVILDAGMVSREEVALLRDVLDAKDLDLLDRSGTREGKKKPRRPFRVPAVWKIAVLAAVALVLGVLLFSQCSGPQPSGAPDTEQSGGPSALPGGGSVHPSAGQDGEIVTPRQPDTE</sequence>
<evidence type="ECO:0000313" key="5">
    <source>
        <dbReference type="Proteomes" id="UP001464378"/>
    </source>
</evidence>
<gene>
    <name evidence="4" type="ORF">WMO64_05245</name>
</gene>
<keyword evidence="3" id="KW-0812">Transmembrane</keyword>
<dbReference type="RefSeq" id="WP_349231246.1">
    <property type="nucleotide sequence ID" value="NZ_JBBMFK010000006.1"/>
</dbReference>
<organism evidence="4 5">
    <name type="scientific">Pseudoflavonifractor intestinihominis</name>
    <dbReference type="NCBI Taxonomy" id="3133171"/>
    <lineage>
        <taxon>Bacteria</taxon>
        <taxon>Bacillati</taxon>
        <taxon>Bacillota</taxon>
        <taxon>Clostridia</taxon>
        <taxon>Eubacteriales</taxon>
        <taxon>Oscillospiraceae</taxon>
        <taxon>Pseudoflavonifractor</taxon>
    </lineage>
</organism>
<comment type="caution">
    <text evidence="4">The sequence shown here is derived from an EMBL/GenBank/DDBJ whole genome shotgun (WGS) entry which is preliminary data.</text>
</comment>
<feature type="region of interest" description="Disordered" evidence="2">
    <location>
        <begin position="756"/>
        <end position="799"/>
    </location>
</feature>
<evidence type="ECO:0000256" key="2">
    <source>
        <dbReference type="SAM" id="MobiDB-lite"/>
    </source>
</evidence>
<proteinExistence type="predicted"/>
<feature type="coiled-coil region" evidence="1">
    <location>
        <begin position="418"/>
        <end position="445"/>
    </location>
</feature>
<keyword evidence="5" id="KW-1185">Reference proteome</keyword>